<feature type="chain" id="PRO_5004191255" description="Phosphoesterase" evidence="1">
    <location>
        <begin position="20"/>
        <end position="916"/>
    </location>
</feature>
<dbReference type="PANTHER" id="PTHR47197">
    <property type="entry name" value="PROTEIN NIRF"/>
    <property type="match status" value="1"/>
</dbReference>
<dbReference type="InterPro" id="IPR011044">
    <property type="entry name" value="Quino_amine_DH_bsu"/>
</dbReference>
<dbReference type="EMBL" id="CP000360">
    <property type="protein sequence ID" value="ABF42054.1"/>
    <property type="molecule type" value="Genomic_DNA"/>
</dbReference>
<dbReference type="HOGENOM" id="CLU_012789_0_0_0"/>
<dbReference type="Gene3D" id="3.40.720.10">
    <property type="entry name" value="Alkaline Phosphatase, subunit A"/>
    <property type="match status" value="2"/>
</dbReference>
<dbReference type="EnsemblBacteria" id="ABF42054">
    <property type="protein sequence ID" value="ABF42054"/>
    <property type="gene ID" value="Acid345_3053"/>
</dbReference>
<name>Q1IM46_KORVE</name>
<dbReference type="eggNOG" id="COG3119">
    <property type="taxonomic scope" value="Bacteria"/>
</dbReference>
<keyword evidence="3" id="KW-1185">Reference proteome</keyword>
<reference evidence="2 3" key="1">
    <citation type="journal article" date="2009" name="Appl. Environ. Microbiol.">
        <title>Three genomes from the phylum Acidobacteria provide insight into the lifestyles of these microorganisms in soils.</title>
        <authorList>
            <person name="Ward N.L."/>
            <person name="Challacombe J.F."/>
            <person name="Janssen P.H."/>
            <person name="Henrissat B."/>
            <person name="Coutinho P.M."/>
            <person name="Wu M."/>
            <person name="Xie G."/>
            <person name="Haft D.H."/>
            <person name="Sait M."/>
            <person name="Badger J."/>
            <person name="Barabote R.D."/>
            <person name="Bradley B."/>
            <person name="Brettin T.S."/>
            <person name="Brinkac L.M."/>
            <person name="Bruce D."/>
            <person name="Creasy T."/>
            <person name="Daugherty S.C."/>
            <person name="Davidsen T.M."/>
            <person name="DeBoy R.T."/>
            <person name="Detter J.C."/>
            <person name="Dodson R.J."/>
            <person name="Durkin A.S."/>
            <person name="Ganapathy A."/>
            <person name="Gwinn-Giglio M."/>
            <person name="Han C.S."/>
            <person name="Khouri H."/>
            <person name="Kiss H."/>
            <person name="Kothari S.P."/>
            <person name="Madupu R."/>
            <person name="Nelson K.E."/>
            <person name="Nelson W.C."/>
            <person name="Paulsen I."/>
            <person name="Penn K."/>
            <person name="Ren Q."/>
            <person name="Rosovitz M.J."/>
            <person name="Selengut J.D."/>
            <person name="Shrivastava S."/>
            <person name="Sullivan S.A."/>
            <person name="Tapia R."/>
            <person name="Thompson L.S."/>
            <person name="Watkins K.L."/>
            <person name="Yang Q."/>
            <person name="Yu C."/>
            <person name="Zafar N."/>
            <person name="Zhou L."/>
            <person name="Kuske C.R."/>
        </authorList>
    </citation>
    <scope>NUCLEOTIDE SEQUENCE [LARGE SCALE GENOMIC DNA]</scope>
    <source>
        <strain evidence="2 3">Ellin345</strain>
    </source>
</reference>
<feature type="signal peptide" evidence="1">
    <location>
        <begin position="1"/>
        <end position="19"/>
    </location>
</feature>
<organism evidence="2 3">
    <name type="scientific">Koribacter versatilis (strain Ellin345)</name>
    <dbReference type="NCBI Taxonomy" id="204669"/>
    <lineage>
        <taxon>Bacteria</taxon>
        <taxon>Pseudomonadati</taxon>
        <taxon>Acidobacteriota</taxon>
        <taxon>Terriglobia</taxon>
        <taxon>Terriglobales</taxon>
        <taxon>Candidatus Korobacteraceae</taxon>
        <taxon>Candidatus Korobacter</taxon>
    </lineage>
</organism>
<evidence type="ECO:0000256" key="1">
    <source>
        <dbReference type="SAM" id="SignalP"/>
    </source>
</evidence>
<evidence type="ECO:0008006" key="4">
    <source>
        <dbReference type="Google" id="ProtNLM"/>
    </source>
</evidence>
<evidence type="ECO:0000313" key="3">
    <source>
        <dbReference type="Proteomes" id="UP000002432"/>
    </source>
</evidence>
<evidence type="ECO:0000313" key="2">
    <source>
        <dbReference type="EMBL" id="ABF42054.1"/>
    </source>
</evidence>
<dbReference type="STRING" id="204669.Acid345_3053"/>
<dbReference type="Proteomes" id="UP000002432">
    <property type="component" value="Chromosome"/>
</dbReference>
<dbReference type="InterPro" id="IPR051200">
    <property type="entry name" value="Host-pathogen_enzymatic-act"/>
</dbReference>
<dbReference type="InterPro" id="IPR015943">
    <property type="entry name" value="WD40/YVTN_repeat-like_dom_sf"/>
</dbReference>
<accession>Q1IM46</accession>
<dbReference type="Gene3D" id="2.130.10.10">
    <property type="entry name" value="YVTN repeat-like/Quinoprotein amine dehydrogenase"/>
    <property type="match status" value="2"/>
</dbReference>
<dbReference type="RefSeq" id="WP_011523855.1">
    <property type="nucleotide sequence ID" value="NC_008009.1"/>
</dbReference>
<dbReference type="InterPro" id="IPR017850">
    <property type="entry name" value="Alkaline_phosphatase_core_sf"/>
</dbReference>
<gene>
    <name evidence="2" type="ordered locus">Acid345_3053</name>
</gene>
<dbReference type="AlphaFoldDB" id="Q1IM46"/>
<keyword evidence="1" id="KW-0732">Signal</keyword>
<dbReference type="SUPFAM" id="SSF50969">
    <property type="entry name" value="YVTN repeat-like/Quinoprotein amine dehydrogenase"/>
    <property type="match status" value="1"/>
</dbReference>
<protein>
    <recommendedName>
        <fullName evidence="4">Phosphoesterase</fullName>
    </recommendedName>
</protein>
<dbReference type="PANTHER" id="PTHR47197:SF3">
    <property type="entry name" value="DIHYDRO-HEME D1 DEHYDROGENASE"/>
    <property type="match status" value="1"/>
</dbReference>
<sequence>MMCRSVLALAFFATPLVLAAQQPKEIPLPTTKAISAEAPGAPRTLNAYPTEMAVSPDGKYVAILNNGYGSRESQFRQSIAVLNVATNELRDFTDPHFDANAPQTYFVGLVFSRDGKKLYASVASLTHPESTKDSELGNGIAVYSFKDGVVAPSGFLKLPLLAIKSRQKISYGTEHLRKGLANPYPAGLAVFEQNGHEMLLVASNLSDSVLLLDATSGEIKHRFDVSRGKGVLPSRFPYRLVVSKDASTAWSALWNDSSVVELDLKKLRVARRVELDRSHDESRTGSHPNALALSPEGRYLFIALATRDAVAVVDAREGKQIGDFSTQLPGQNYEGVYPDALAFAPDGKSVFVADASADAVLQFAVPSQISGTAIPTVKAFVPTEWYPTALTVVGDDLLIASGKAKGAVPNAPEPGSKENNTYIATLMHGSLARLPIASIAQHSDEYKQAVLEENRLSGRSSEIAFARGKNPIKHVIYIIKENRTYDQVLGDLGVGDGDPSLTMFGADITPNLHAIARQFGVLDNFYDSGEVSGNGHVWSTAAIDTEYTELAWPIAYRNSERGYDFEGKVGDIYPVEHDEDDINEPGTGYLWTNVARHHLSYRHYGEFIDTEWCEAKKQNSPASTGASKGVCARAEIKQGEALPANVGDPKGGPSPYPWPIPMIAKNTPTKRELRGHFDPKYADFKTDYPDQLRVDEFLNEFDGFVKARESGTGEQLPNFVLLRLPQDHTAGTSPGMPTPQAAVADNDLAVGRVVEALSHSPYWDDTAIFVLEDDAQDGADHVDAHRSIAFVISKYAQRQEKPYVEHNFYTTVNVIHTMESLLGLPPMNHNDAQAALMAPLFAGDGSQAPYKADYRNRENKLIFTANGPQATGAQESAKMDFSKPDQVDTQKLNSILWRVTKGDTPMPAPKHTVGLR</sequence>
<dbReference type="SUPFAM" id="SSF53649">
    <property type="entry name" value="Alkaline phosphatase-like"/>
    <property type="match status" value="1"/>
</dbReference>
<dbReference type="eggNOG" id="COG3391">
    <property type="taxonomic scope" value="Bacteria"/>
</dbReference>
<dbReference type="KEGG" id="aba:Acid345_3053"/>
<proteinExistence type="predicted"/>